<keyword evidence="4" id="KW-1185">Reference proteome</keyword>
<protein>
    <submittedName>
        <fullName evidence="3">BadM/Rrf2 family transcriptional regulator</fullName>
    </submittedName>
</protein>
<dbReference type="RefSeq" id="WP_084235797.1">
    <property type="nucleotide sequence ID" value="NZ_AOGK01000005.1"/>
</dbReference>
<feature type="region of interest" description="Disordered" evidence="2">
    <location>
        <begin position="165"/>
        <end position="190"/>
    </location>
</feature>
<dbReference type="SUPFAM" id="SSF46785">
    <property type="entry name" value="Winged helix' DNA-binding domain"/>
    <property type="match status" value="1"/>
</dbReference>
<gene>
    <name evidence="3" type="ORF">H010_07811</name>
</gene>
<dbReference type="PANTHER" id="PTHR33221:SF4">
    <property type="entry name" value="HTH-TYPE TRANSCRIPTIONAL REPRESSOR NSRR"/>
    <property type="match status" value="1"/>
</dbReference>
<dbReference type="InterPro" id="IPR036388">
    <property type="entry name" value="WH-like_DNA-bd_sf"/>
</dbReference>
<feature type="compositionally biased region" description="Low complexity" evidence="2">
    <location>
        <begin position="165"/>
        <end position="176"/>
    </location>
</feature>
<dbReference type="Pfam" id="PF02082">
    <property type="entry name" value="Rrf2"/>
    <property type="match status" value="1"/>
</dbReference>
<comment type="caution">
    <text evidence="3">The sequence shown here is derived from an EMBL/GenBank/DDBJ whole genome shotgun (WGS) entry which is preliminary data.</text>
</comment>
<dbReference type="InterPro" id="IPR000944">
    <property type="entry name" value="Tscrpt_reg_Rrf2"/>
</dbReference>
<dbReference type="Proteomes" id="UP001152876">
    <property type="component" value="Unassembled WGS sequence"/>
</dbReference>
<evidence type="ECO:0000313" key="4">
    <source>
        <dbReference type="Proteomes" id="UP001152876"/>
    </source>
</evidence>
<dbReference type="OrthoDB" id="9795923at2"/>
<dbReference type="InterPro" id="IPR036390">
    <property type="entry name" value="WH_DNA-bd_sf"/>
</dbReference>
<proteinExistence type="predicted"/>
<sequence>MRLTQWTDYSLRVLMYCAACDGREHPPTVNEIAEAHGISRSHLTKIVMILAANGWIATTRGRGGGLRLLKPANELTLGEIVRQTETDMTLVECFDKKNNTCRLDGYCRLKDALYKAMKGFFDVLDGVTLADLLAPVATSKAQAGLLPHLIPIQFASLKMPKKAPASTASAAAAKRPSAARKPAKAKAKAG</sequence>
<accession>A0A9X4P2X7</accession>
<keyword evidence="1" id="KW-0238">DNA-binding</keyword>
<dbReference type="AlphaFoldDB" id="A0A9X4P2X7"/>
<organism evidence="3 4">
    <name type="scientific">Hydrogenophaga taeniospiralis CCUG 15921</name>
    <dbReference type="NCBI Taxonomy" id="1281780"/>
    <lineage>
        <taxon>Bacteria</taxon>
        <taxon>Pseudomonadati</taxon>
        <taxon>Pseudomonadota</taxon>
        <taxon>Betaproteobacteria</taxon>
        <taxon>Burkholderiales</taxon>
        <taxon>Comamonadaceae</taxon>
        <taxon>Hydrogenophaga</taxon>
    </lineage>
</organism>
<name>A0A9X4P2X7_9BURK</name>
<dbReference type="PANTHER" id="PTHR33221">
    <property type="entry name" value="WINGED HELIX-TURN-HELIX TRANSCRIPTIONAL REGULATOR, RRF2 FAMILY"/>
    <property type="match status" value="1"/>
</dbReference>
<evidence type="ECO:0000256" key="1">
    <source>
        <dbReference type="ARBA" id="ARBA00023125"/>
    </source>
</evidence>
<reference evidence="3" key="1">
    <citation type="submission" date="2013-01" db="EMBL/GenBank/DDBJ databases">
        <title>Genome draft of Hydrogenophaga taeniospiralis 2K1.</title>
        <authorList>
            <person name="Gomila M."/>
            <person name="Lalucat J."/>
        </authorList>
    </citation>
    <scope>NUCLEOTIDE SEQUENCE</scope>
    <source>
        <strain evidence="3">CCUG 15921</strain>
    </source>
</reference>
<evidence type="ECO:0000313" key="3">
    <source>
        <dbReference type="EMBL" id="MDG5975148.1"/>
    </source>
</evidence>
<dbReference type="EMBL" id="AOGK01000005">
    <property type="protein sequence ID" value="MDG5975148.1"/>
    <property type="molecule type" value="Genomic_DNA"/>
</dbReference>
<evidence type="ECO:0000256" key="2">
    <source>
        <dbReference type="SAM" id="MobiDB-lite"/>
    </source>
</evidence>
<dbReference type="Gene3D" id="1.10.10.10">
    <property type="entry name" value="Winged helix-like DNA-binding domain superfamily/Winged helix DNA-binding domain"/>
    <property type="match status" value="1"/>
</dbReference>
<dbReference type="NCBIfam" id="TIGR00738">
    <property type="entry name" value="rrf2_super"/>
    <property type="match status" value="1"/>
</dbReference>
<dbReference type="GO" id="GO:0003677">
    <property type="term" value="F:DNA binding"/>
    <property type="evidence" value="ECO:0007669"/>
    <property type="project" value="UniProtKB-KW"/>
</dbReference>
<feature type="compositionally biased region" description="Basic residues" evidence="2">
    <location>
        <begin position="177"/>
        <end position="190"/>
    </location>
</feature>
<dbReference type="GO" id="GO:0003700">
    <property type="term" value="F:DNA-binding transcription factor activity"/>
    <property type="evidence" value="ECO:0007669"/>
    <property type="project" value="TreeGrafter"/>
</dbReference>
<dbReference type="PROSITE" id="PS51197">
    <property type="entry name" value="HTH_RRF2_2"/>
    <property type="match status" value="1"/>
</dbReference>
<dbReference type="GO" id="GO:0005829">
    <property type="term" value="C:cytosol"/>
    <property type="evidence" value="ECO:0007669"/>
    <property type="project" value="TreeGrafter"/>
</dbReference>